<evidence type="ECO:0000313" key="2">
    <source>
        <dbReference type="EMBL" id="VVM37430.1"/>
    </source>
</evidence>
<gene>
    <name evidence="3" type="ORF">PS645_01930</name>
    <name evidence="2" type="ORF">PS662_00106</name>
    <name evidence="4" type="ORF">PS662_03021</name>
    <name evidence="5" type="ORF">PS928_03707</name>
</gene>
<feature type="domain" description="Biopterin-dependent aromatic amino acid hydroxylase family profile" evidence="1">
    <location>
        <begin position="1"/>
        <end position="33"/>
    </location>
</feature>
<proteinExistence type="predicted"/>
<sequence length="33" mass="3882">MIFWFLVGMHHGNESRVRLRFPYQAADVSSSNE</sequence>
<evidence type="ECO:0000313" key="5">
    <source>
        <dbReference type="EMBL" id="VVQ11150.1"/>
    </source>
</evidence>
<dbReference type="EMBL" id="CABVGX010000012">
    <property type="protein sequence ID" value="VVM74406.1"/>
    <property type="molecule type" value="Genomic_DNA"/>
</dbReference>
<name>A0A5E6RUG9_PSEFL</name>
<evidence type="ECO:0000313" key="3">
    <source>
        <dbReference type="EMBL" id="VVM74406.1"/>
    </source>
</evidence>
<dbReference type="Proteomes" id="UP000326953">
    <property type="component" value="Unassembled WGS sequence"/>
</dbReference>
<dbReference type="EMBL" id="CABVHK010000001">
    <property type="protein sequence ID" value="VVM37430.1"/>
    <property type="molecule type" value="Genomic_DNA"/>
</dbReference>
<evidence type="ECO:0000259" key="1">
    <source>
        <dbReference type="PROSITE" id="PS51410"/>
    </source>
</evidence>
<accession>A0A5E6RUG9</accession>
<evidence type="ECO:0000313" key="7">
    <source>
        <dbReference type="Proteomes" id="UP000326953"/>
    </source>
</evidence>
<protein>
    <recommendedName>
        <fullName evidence="1">Biopterin-dependent aromatic amino acid hydroxylase family profile domain-containing protein</fullName>
    </recommendedName>
</protein>
<dbReference type="Proteomes" id="UP000381378">
    <property type="component" value="Unassembled WGS sequence"/>
</dbReference>
<dbReference type="EMBL" id="CABVJF010000014">
    <property type="protein sequence ID" value="VVQ11150.1"/>
    <property type="molecule type" value="Genomic_DNA"/>
</dbReference>
<organism evidence="3 6">
    <name type="scientific">Pseudomonas fluorescens</name>
    <dbReference type="NCBI Taxonomy" id="294"/>
    <lineage>
        <taxon>Bacteria</taxon>
        <taxon>Pseudomonadati</taxon>
        <taxon>Pseudomonadota</taxon>
        <taxon>Gammaproteobacteria</taxon>
        <taxon>Pseudomonadales</taxon>
        <taxon>Pseudomonadaceae</taxon>
        <taxon>Pseudomonas</taxon>
    </lineage>
</organism>
<dbReference type="AlphaFoldDB" id="A0A5E6RUG9"/>
<dbReference type="InterPro" id="IPR019774">
    <property type="entry name" value="Aromatic-AA_hydroxylase_C"/>
</dbReference>
<evidence type="ECO:0000313" key="4">
    <source>
        <dbReference type="EMBL" id="VVM94754.1"/>
    </source>
</evidence>
<dbReference type="GO" id="GO:0016714">
    <property type="term" value="F:oxidoreductase activity, acting on paired donors, with incorporation or reduction of molecular oxygen, reduced pteridine as one donor, and incorporation of one atom of oxygen"/>
    <property type="evidence" value="ECO:0007669"/>
    <property type="project" value="InterPro"/>
</dbReference>
<dbReference type="PROSITE" id="PS51410">
    <property type="entry name" value="BH4_AAA_HYDROXYL_2"/>
    <property type="match status" value="1"/>
</dbReference>
<evidence type="ECO:0000313" key="6">
    <source>
        <dbReference type="Proteomes" id="UP000325607"/>
    </source>
</evidence>
<dbReference type="Proteomes" id="UP000325607">
    <property type="component" value="Unassembled WGS sequence"/>
</dbReference>
<dbReference type="EMBL" id="CABVHK010000009">
    <property type="protein sequence ID" value="VVM94754.1"/>
    <property type="molecule type" value="Genomic_DNA"/>
</dbReference>
<reference evidence="6 7" key="1">
    <citation type="submission" date="2019-09" db="EMBL/GenBank/DDBJ databases">
        <authorList>
            <person name="Chandra G."/>
            <person name="Truman W A."/>
        </authorList>
    </citation>
    <scope>NUCLEOTIDE SEQUENCE [LARGE SCALE GENOMIC DNA]</scope>
    <source>
        <strain evidence="3">PS645</strain>
        <strain evidence="2">PS662</strain>
        <strain evidence="5">PS928</strain>
    </source>
</reference>